<protein>
    <submittedName>
        <fullName evidence="1">Uncharacterized protein</fullName>
    </submittedName>
</protein>
<dbReference type="AlphaFoldDB" id="A0A2S1ST53"/>
<keyword evidence="2" id="KW-1185">Reference proteome</keyword>
<dbReference type="KEGG" id="stir:DDW44_12940"/>
<evidence type="ECO:0000313" key="2">
    <source>
        <dbReference type="Proteomes" id="UP000244900"/>
    </source>
</evidence>
<dbReference type="Proteomes" id="UP000244900">
    <property type="component" value="Chromosome"/>
</dbReference>
<organism evidence="1 2">
    <name type="scientific">Streptomyces tirandamycinicus</name>
    <dbReference type="NCBI Taxonomy" id="2174846"/>
    <lineage>
        <taxon>Bacteria</taxon>
        <taxon>Bacillati</taxon>
        <taxon>Actinomycetota</taxon>
        <taxon>Actinomycetes</taxon>
        <taxon>Kitasatosporales</taxon>
        <taxon>Streptomycetaceae</taxon>
        <taxon>Streptomyces</taxon>
    </lineage>
</organism>
<accession>A0A2S1ST53</accession>
<gene>
    <name evidence="1" type="ORF">DDW44_12940</name>
</gene>
<proteinExistence type="predicted"/>
<reference evidence="1 2" key="1">
    <citation type="submission" date="2018-05" db="EMBL/GenBank/DDBJ databases">
        <title>Complete genome sequence of sponge-derived Streptomyces sp. HNM0039.</title>
        <authorList>
            <person name="Huang X."/>
            <person name="Zhou S."/>
        </authorList>
    </citation>
    <scope>NUCLEOTIDE SEQUENCE [LARGE SCALE GENOMIC DNA]</scope>
    <source>
        <strain evidence="1 2">HNM0039</strain>
    </source>
</reference>
<sequence length="124" mass="13120">MQSKADRYSSARFDARLRGADIHPVGDGGAGWNLAELEDHLRTEGSKVSMLQDHLDLRALREKVQACTRADLEPVALFVGALGLLESLIKKAIKGGSKAADSPSCKGSGAVVAARPDFNSLMSA</sequence>
<name>A0A2S1ST53_9ACTN</name>
<evidence type="ECO:0000313" key="1">
    <source>
        <dbReference type="EMBL" id="AWI29589.1"/>
    </source>
</evidence>
<dbReference type="EMBL" id="CP029188">
    <property type="protein sequence ID" value="AWI29589.1"/>
    <property type="molecule type" value="Genomic_DNA"/>
</dbReference>